<dbReference type="PROSITE" id="PS50975">
    <property type="entry name" value="ATP_GRASP"/>
    <property type="match status" value="1"/>
</dbReference>
<dbReference type="Proteomes" id="UP000184241">
    <property type="component" value="Unassembled WGS sequence"/>
</dbReference>
<accession>A0A1M6DBB9</accession>
<dbReference type="InterPro" id="IPR036615">
    <property type="entry name" value="Mur_ligase_C_dom_sf"/>
</dbReference>
<dbReference type="Pfam" id="PF08245">
    <property type="entry name" value="Mur_ligase_M"/>
    <property type="match status" value="1"/>
</dbReference>
<evidence type="ECO:0000256" key="3">
    <source>
        <dbReference type="ARBA" id="ARBA00009060"/>
    </source>
</evidence>
<evidence type="ECO:0000256" key="12">
    <source>
        <dbReference type="ARBA" id="ARBA00048094"/>
    </source>
</evidence>
<comment type="catalytic activity">
    <reaction evidence="13">
        <text>[L-4-(L-arginin-2-N-yl)aspartate](n) + L-aspartate + ATP = [L-4-(L-arginin-2-N-yl)aspartate](n)-L-aspartate + ADP + phosphate + H(+)</text>
        <dbReference type="Rhea" id="RHEA:13277"/>
        <dbReference type="Rhea" id="RHEA-COMP:13728"/>
        <dbReference type="Rhea" id="RHEA-COMP:13733"/>
        <dbReference type="ChEBI" id="CHEBI:15378"/>
        <dbReference type="ChEBI" id="CHEBI:29991"/>
        <dbReference type="ChEBI" id="CHEBI:30616"/>
        <dbReference type="ChEBI" id="CHEBI:43474"/>
        <dbReference type="ChEBI" id="CHEBI:137986"/>
        <dbReference type="ChEBI" id="CHEBI:137990"/>
        <dbReference type="ChEBI" id="CHEBI:456216"/>
        <dbReference type="EC" id="6.3.2.29"/>
    </reaction>
</comment>
<dbReference type="SUPFAM" id="SSF53623">
    <property type="entry name" value="MurD-like peptide ligases, catalytic domain"/>
    <property type="match status" value="1"/>
</dbReference>
<keyword evidence="10 14" id="KW-0067">ATP-binding</keyword>
<dbReference type="Gene3D" id="3.40.1190.10">
    <property type="entry name" value="Mur-like, catalytic domain"/>
    <property type="match status" value="1"/>
</dbReference>
<name>A0A1M6DBB9_9CLOT</name>
<dbReference type="PANTHER" id="PTHR23135:SF18">
    <property type="entry name" value="CYANOPHYCIN SYNTHETASE"/>
    <property type="match status" value="1"/>
</dbReference>
<gene>
    <name evidence="16" type="ORF">SAMN02745941_04209</name>
</gene>
<dbReference type="NCBIfam" id="NF010623">
    <property type="entry name" value="PRK14016.1"/>
    <property type="match status" value="1"/>
</dbReference>
<evidence type="ECO:0000256" key="14">
    <source>
        <dbReference type="PROSITE-ProRule" id="PRU00409"/>
    </source>
</evidence>
<dbReference type="InterPro" id="IPR004101">
    <property type="entry name" value="Mur_ligase_C"/>
</dbReference>
<feature type="domain" description="ATP-grasp" evidence="15">
    <location>
        <begin position="218"/>
        <end position="470"/>
    </location>
</feature>
<evidence type="ECO:0000313" key="16">
    <source>
        <dbReference type="EMBL" id="SHI70552.1"/>
    </source>
</evidence>
<reference evidence="16 17" key="1">
    <citation type="submission" date="2016-11" db="EMBL/GenBank/DDBJ databases">
        <authorList>
            <person name="Jaros S."/>
            <person name="Januszkiewicz K."/>
            <person name="Wedrychowicz H."/>
        </authorList>
    </citation>
    <scope>NUCLEOTIDE SEQUENCE [LARGE SCALE GENOMIC DNA]</scope>
    <source>
        <strain evidence="16 17">DSM 6191</strain>
    </source>
</reference>
<dbReference type="InterPro" id="IPR044019">
    <property type="entry name" value="Cyanophycin_syn_N"/>
</dbReference>
<dbReference type="Gene3D" id="3.30.470.20">
    <property type="entry name" value="ATP-grasp fold, B domain"/>
    <property type="match status" value="2"/>
</dbReference>
<evidence type="ECO:0000256" key="13">
    <source>
        <dbReference type="ARBA" id="ARBA00048425"/>
    </source>
</evidence>
<dbReference type="NCBIfam" id="TIGR02068">
    <property type="entry name" value="cya_phycin_syn"/>
    <property type="match status" value="1"/>
</dbReference>
<evidence type="ECO:0000313" key="17">
    <source>
        <dbReference type="Proteomes" id="UP000184241"/>
    </source>
</evidence>
<comment type="similarity">
    <text evidence="3">In the C-terminal section; belongs to the MurCDEF family.</text>
</comment>
<proteinExistence type="inferred from homology"/>
<dbReference type="AlphaFoldDB" id="A0A1M6DBB9"/>
<evidence type="ECO:0000256" key="4">
    <source>
        <dbReference type="ARBA" id="ARBA00011738"/>
    </source>
</evidence>
<evidence type="ECO:0000259" key="15">
    <source>
        <dbReference type="PROSITE" id="PS50975"/>
    </source>
</evidence>
<dbReference type="PANTHER" id="PTHR23135">
    <property type="entry name" value="MUR LIGASE FAMILY MEMBER"/>
    <property type="match status" value="1"/>
</dbReference>
<sequence length="870" mass="97342">MKIVSQRVYEGKNIYSHKKCIRMDLDLEGYCEIPSKDIPNFNFNLLKILPELYKHRCGIDEDSGFVKRLNEGTYLAHICEHCIIAIQNMLNIDVAYGKAREVKEDHYYIIFQYQYKNVALECAKLAIDLINSLIHQVPIKFSQRFDLIKNMIKDEAEGPSTKAICDYARKIGLPVVKLGESGLYQIGYGSAARIIEATIGSNTSCVATDIACDKLLTKTLLKYQYIPVANGYKVNNIMQLINYSKELRYPLVLKPQYGSKGKGVVLNINDDNELINAFKRLKEQTEDILLEKYICGKDYRVLIVDGKVIAASLRVPPFIEGDGQRSVRELIYNANKDPNRGEDHEKPLTKIKIDEQLLSLLIKENLTLNSIIEKNKRLYLRENANLSTGGYAIDCTDIICEENKDIAIRAAKAVGLDICGVDICTEDISKPLGDTGIVMEVNAAPGIRMHCYPTEGKVVDVAKPIVNLLYNDNPKNIPVISVTGTNGKTTTTRLIAYIFNLIGYKVGMTSTDGIFVGDKCIDTGDDTGAESAKTIFLNKDVEVAVLETARGGIIRKGLAYDFADVGIITNITEDHLGLDGINSMEELMFVKSLVVEEIREGGYAVINADDYWSLQALSRIKSKKVFFSFDKDNRYIIENISNGGIAIYLDENNLMVTNNNKTYKICAIDKIGISLDGKLKYNIGNAMAAVGALVAMNVDYCIIAKGLESFKSDEKTNRGRFNQFEINGVNVILDYGHNYQGYKSVISSLVDMKVRNLIGVIGVPGDREDSSSIKIAELCGEYFDKVFIKEDKDKRGRKEREVAEILERGVLKTIKEKNNVKVVLDELEALREALNIAQKGDLIVVFYEKFDRLFNYLKSSQGVLKEVAVQ</sequence>
<dbReference type="GO" id="GO:0071160">
    <property type="term" value="F:cyanophycin synthetase activity (L-aspartate-adding)"/>
    <property type="evidence" value="ECO:0007669"/>
    <property type="project" value="UniProtKB-EC"/>
</dbReference>
<protein>
    <recommendedName>
        <fullName evidence="7">Cyanophycin synthetase</fullName>
        <ecNumber evidence="6">6.3.2.29</ecNumber>
        <ecNumber evidence="5">6.3.2.30</ecNumber>
    </recommendedName>
    <alternativeName>
        <fullName evidence="11">Cyanophycin synthase</fullName>
    </alternativeName>
</protein>
<dbReference type="RefSeq" id="WP_073022527.1">
    <property type="nucleotide sequence ID" value="NZ_FQXU01000018.1"/>
</dbReference>
<dbReference type="InterPro" id="IPR011761">
    <property type="entry name" value="ATP-grasp"/>
</dbReference>
<evidence type="ECO:0000256" key="10">
    <source>
        <dbReference type="ARBA" id="ARBA00022840"/>
    </source>
</evidence>
<dbReference type="InterPro" id="IPR013221">
    <property type="entry name" value="Mur_ligase_cen"/>
</dbReference>
<keyword evidence="9 14" id="KW-0547">Nucleotide-binding</keyword>
<dbReference type="SUPFAM" id="SSF53244">
    <property type="entry name" value="MurD-like peptide ligases, peptide-binding domain"/>
    <property type="match status" value="1"/>
</dbReference>
<dbReference type="GO" id="GO:0071161">
    <property type="term" value="F:cyanophycin synthetase activity (L-arginine-adding)"/>
    <property type="evidence" value="ECO:0007669"/>
    <property type="project" value="UniProtKB-EC"/>
</dbReference>
<comment type="catalytic activity">
    <reaction evidence="12">
        <text>[L-4-(L-arginin-2-N-yl)aspartate](n)-L-aspartate + L-arginine + ATP = [L-4-(L-arginin-2-N-yl)aspartate](n+1) + ADP + phosphate + H(+)</text>
        <dbReference type="Rhea" id="RHEA:23888"/>
        <dbReference type="Rhea" id="RHEA-COMP:13732"/>
        <dbReference type="Rhea" id="RHEA-COMP:13733"/>
        <dbReference type="ChEBI" id="CHEBI:15378"/>
        <dbReference type="ChEBI" id="CHEBI:30616"/>
        <dbReference type="ChEBI" id="CHEBI:32682"/>
        <dbReference type="ChEBI" id="CHEBI:43474"/>
        <dbReference type="ChEBI" id="CHEBI:137986"/>
        <dbReference type="ChEBI" id="CHEBI:137990"/>
        <dbReference type="ChEBI" id="CHEBI:456216"/>
        <dbReference type="EC" id="6.3.2.30"/>
    </reaction>
</comment>
<dbReference type="EC" id="6.3.2.29" evidence="6"/>
<keyword evidence="8" id="KW-0436">Ligase</keyword>
<comment type="function">
    <text evidence="1">Catalyzes the ATP-dependent polymerization of arginine and aspartate to multi-L-arginyl-poly-L-aspartic acid (cyanophycin; a water-insoluble reserve polymer).</text>
</comment>
<dbReference type="EC" id="6.3.2.30" evidence="5"/>
<dbReference type="Pfam" id="PF02875">
    <property type="entry name" value="Mur_ligase_C"/>
    <property type="match status" value="1"/>
</dbReference>
<organism evidence="16 17">
    <name type="scientific">Clostridium intestinale DSM 6191</name>
    <dbReference type="NCBI Taxonomy" id="1121320"/>
    <lineage>
        <taxon>Bacteria</taxon>
        <taxon>Bacillati</taxon>
        <taxon>Bacillota</taxon>
        <taxon>Clostridia</taxon>
        <taxon>Eubacteriales</taxon>
        <taxon>Clostridiaceae</taxon>
        <taxon>Clostridium</taxon>
    </lineage>
</organism>
<dbReference type="InterPro" id="IPR036565">
    <property type="entry name" value="Mur-like_cat_sf"/>
</dbReference>
<evidence type="ECO:0000256" key="9">
    <source>
        <dbReference type="ARBA" id="ARBA00022741"/>
    </source>
</evidence>
<comment type="subunit">
    <text evidence="4">Homodimer.</text>
</comment>
<dbReference type="GO" id="GO:0046872">
    <property type="term" value="F:metal ion binding"/>
    <property type="evidence" value="ECO:0007669"/>
    <property type="project" value="InterPro"/>
</dbReference>
<dbReference type="Pfam" id="PF08443">
    <property type="entry name" value="RimK"/>
    <property type="match status" value="2"/>
</dbReference>
<evidence type="ECO:0000256" key="8">
    <source>
        <dbReference type="ARBA" id="ARBA00022598"/>
    </source>
</evidence>
<dbReference type="InterPro" id="IPR013651">
    <property type="entry name" value="ATP-grasp_RimK-type"/>
</dbReference>
<dbReference type="GO" id="GO:0005524">
    <property type="term" value="F:ATP binding"/>
    <property type="evidence" value="ECO:0007669"/>
    <property type="project" value="UniProtKB-UniRule"/>
</dbReference>
<evidence type="ECO:0000256" key="7">
    <source>
        <dbReference type="ARBA" id="ARBA00022036"/>
    </source>
</evidence>
<evidence type="ECO:0000256" key="6">
    <source>
        <dbReference type="ARBA" id="ARBA00013005"/>
    </source>
</evidence>
<evidence type="ECO:0000256" key="11">
    <source>
        <dbReference type="ARBA" id="ARBA00031353"/>
    </source>
</evidence>
<evidence type="ECO:0000256" key="2">
    <source>
        <dbReference type="ARBA" id="ARBA00004752"/>
    </source>
</evidence>
<dbReference type="Gene3D" id="3.90.190.20">
    <property type="entry name" value="Mur ligase, C-terminal domain"/>
    <property type="match status" value="1"/>
</dbReference>
<comment type="pathway">
    <text evidence="2">Cell wall biogenesis; peptidoglycan biosynthesis.</text>
</comment>
<dbReference type="EMBL" id="FQXU01000018">
    <property type="protein sequence ID" value="SHI70552.1"/>
    <property type="molecule type" value="Genomic_DNA"/>
</dbReference>
<dbReference type="InterPro" id="IPR011810">
    <property type="entry name" value="Cya_phycin_syn"/>
</dbReference>
<dbReference type="SUPFAM" id="SSF56059">
    <property type="entry name" value="Glutathione synthetase ATP-binding domain-like"/>
    <property type="match status" value="1"/>
</dbReference>
<evidence type="ECO:0000256" key="5">
    <source>
        <dbReference type="ARBA" id="ARBA00012968"/>
    </source>
</evidence>
<evidence type="ECO:0000256" key="1">
    <source>
        <dbReference type="ARBA" id="ARBA00003184"/>
    </source>
</evidence>
<dbReference type="Pfam" id="PF18921">
    <property type="entry name" value="Cyanophycin_syn"/>
    <property type="match status" value="1"/>
</dbReference>